<dbReference type="Gene3D" id="3.90.1150.10">
    <property type="entry name" value="Aspartate Aminotransferase, domain 1"/>
    <property type="match status" value="1"/>
</dbReference>
<evidence type="ECO:0000256" key="6">
    <source>
        <dbReference type="ARBA" id="ARBA00023167"/>
    </source>
</evidence>
<dbReference type="InterPro" id="IPR015422">
    <property type="entry name" value="PyrdxlP-dep_Trfase_small"/>
</dbReference>
<dbReference type="InterPro" id="IPR015421">
    <property type="entry name" value="PyrdxlP-dep_Trfase_major"/>
</dbReference>
<dbReference type="InterPro" id="IPR054542">
    <property type="entry name" value="Cys_met_metab_PP"/>
</dbReference>
<dbReference type="Gene3D" id="3.40.640.10">
    <property type="entry name" value="Type I PLP-dependent aspartate aminotransferase-like (Major domain)"/>
    <property type="match status" value="1"/>
</dbReference>
<accession>B0TEP9</accession>
<dbReference type="PROSITE" id="PS00868">
    <property type="entry name" value="CYS_MET_METAB_PP"/>
    <property type="match status" value="1"/>
</dbReference>
<evidence type="ECO:0000256" key="5">
    <source>
        <dbReference type="ARBA" id="ARBA00022898"/>
    </source>
</evidence>
<keyword evidence="7" id="KW-0456">Lyase</keyword>
<dbReference type="KEGG" id="hmo:HM1_1731"/>
<dbReference type="EMBL" id="CP000930">
    <property type="protein sequence ID" value="ABZ84301.1"/>
    <property type="molecule type" value="Genomic_DNA"/>
</dbReference>
<dbReference type="STRING" id="498761.HM1_1731"/>
<gene>
    <name evidence="10" type="primary">metC</name>
    <name evidence="10" type="ORF">HM1_1731</name>
</gene>
<dbReference type="GO" id="GO:0047804">
    <property type="term" value="F:cysteine-S-conjugate beta-lyase activity"/>
    <property type="evidence" value="ECO:0007669"/>
    <property type="project" value="UniProtKB-EC"/>
</dbReference>
<comment type="cofactor">
    <cofactor evidence="1 9">
        <name>pyridoxal 5'-phosphate</name>
        <dbReference type="ChEBI" id="CHEBI:597326"/>
    </cofactor>
</comment>
<comment type="similarity">
    <text evidence="2 9">Belongs to the trans-sulfuration enzymes family.</text>
</comment>
<organism evidence="10 11">
    <name type="scientific">Heliobacterium modesticaldum (strain ATCC 51547 / Ice1)</name>
    <dbReference type="NCBI Taxonomy" id="498761"/>
    <lineage>
        <taxon>Bacteria</taxon>
        <taxon>Bacillati</taxon>
        <taxon>Bacillota</taxon>
        <taxon>Clostridia</taxon>
        <taxon>Eubacteriales</taxon>
        <taxon>Heliobacteriaceae</taxon>
        <taxon>Heliomicrobium</taxon>
    </lineage>
</organism>
<dbReference type="PANTHER" id="PTHR11808">
    <property type="entry name" value="TRANS-SULFURATION ENZYME FAMILY MEMBER"/>
    <property type="match status" value="1"/>
</dbReference>
<dbReference type="PANTHER" id="PTHR11808:SF50">
    <property type="entry name" value="CYSTATHIONINE BETA-LYASE"/>
    <property type="match status" value="1"/>
</dbReference>
<dbReference type="RefSeq" id="WP_012282806.1">
    <property type="nucleotide sequence ID" value="NC_010337.2"/>
</dbReference>
<evidence type="ECO:0000256" key="1">
    <source>
        <dbReference type="ARBA" id="ARBA00001933"/>
    </source>
</evidence>
<evidence type="ECO:0000256" key="2">
    <source>
        <dbReference type="ARBA" id="ARBA00009077"/>
    </source>
</evidence>
<dbReference type="GO" id="GO:0030170">
    <property type="term" value="F:pyridoxal phosphate binding"/>
    <property type="evidence" value="ECO:0007669"/>
    <property type="project" value="InterPro"/>
</dbReference>
<evidence type="ECO:0000256" key="8">
    <source>
        <dbReference type="PIRSR" id="PIRSR001434-2"/>
    </source>
</evidence>
<dbReference type="GO" id="GO:0019346">
    <property type="term" value="P:transsulfuration"/>
    <property type="evidence" value="ECO:0007669"/>
    <property type="project" value="InterPro"/>
</dbReference>
<dbReference type="CDD" id="cd00614">
    <property type="entry name" value="CGS_like"/>
    <property type="match status" value="1"/>
</dbReference>
<keyword evidence="4" id="KW-0028">Amino-acid biosynthesis</keyword>
<dbReference type="HOGENOM" id="CLU_018986_2_0_9"/>
<dbReference type="FunFam" id="3.40.640.10:FF:000009">
    <property type="entry name" value="Cystathionine gamma-synthase homolog"/>
    <property type="match status" value="1"/>
</dbReference>
<dbReference type="GO" id="GO:0005737">
    <property type="term" value="C:cytoplasm"/>
    <property type="evidence" value="ECO:0007669"/>
    <property type="project" value="TreeGrafter"/>
</dbReference>
<dbReference type="Proteomes" id="UP000008550">
    <property type="component" value="Chromosome"/>
</dbReference>
<dbReference type="EC" id="4.4.1.13" evidence="3"/>
<name>B0TEP9_HELMI</name>
<keyword evidence="6" id="KW-0486">Methionine biosynthesis</keyword>
<dbReference type="InterPro" id="IPR015424">
    <property type="entry name" value="PyrdxlP-dep_Trfase"/>
</dbReference>
<dbReference type="SUPFAM" id="SSF53383">
    <property type="entry name" value="PLP-dependent transferases"/>
    <property type="match status" value="1"/>
</dbReference>
<feature type="modified residue" description="N6-(pyridoxal phosphate)lysine" evidence="8">
    <location>
        <position position="201"/>
    </location>
</feature>
<keyword evidence="11" id="KW-1185">Reference proteome</keyword>
<evidence type="ECO:0000256" key="3">
    <source>
        <dbReference type="ARBA" id="ARBA00012224"/>
    </source>
</evidence>
<dbReference type="eggNOG" id="COG0626">
    <property type="taxonomic scope" value="Bacteria"/>
</dbReference>
<dbReference type="AlphaFoldDB" id="B0TEP9"/>
<dbReference type="Pfam" id="PF01053">
    <property type="entry name" value="Cys_Met_Meta_PP"/>
    <property type="match status" value="1"/>
</dbReference>
<keyword evidence="5 8" id="KW-0663">Pyridoxal phosphate</keyword>
<sequence>MSQERKPQLSTLVVHAGTDRGQWTGAASVPIYMASTFHQRDIDEGQVYDYSRSGNPTRHAAEEAIACLEGGTRGFAFASGMAAMSTCLALFSAGDHLIVAQDIYGGTYRILDKVWTRFGVETTFVDTTDLEAVIAAVRPNTRGLILESPSNPTLAVTDLAGCAALARERGWLTIADNTFMSPCLQKPLELGIDIVVHSATKFLAGHSDLISGCVVVGDEELGKRIGFLQNAFGNILSPHDSWLLLRGMKTLAVRMAASQQGARQLAAFLNNHPKVSRVYYPGLDNHPGYGIHNRQASGPGAVLSFDLGSRAAVKQFFSRVKLPIVAVSLGGVESILSYPTTMSHAAMEPEERIRRGIGPGLIRLSVGLEDPDDLQADLAEALDGLE</sequence>
<evidence type="ECO:0000256" key="9">
    <source>
        <dbReference type="RuleBase" id="RU362118"/>
    </source>
</evidence>
<evidence type="ECO:0000313" key="10">
    <source>
        <dbReference type="EMBL" id="ABZ84301.1"/>
    </source>
</evidence>
<proteinExistence type="inferred from homology"/>
<dbReference type="InterPro" id="IPR000277">
    <property type="entry name" value="Cys/Met-Metab_PyrdxlP-dep_enz"/>
</dbReference>
<dbReference type="PIRSF" id="PIRSF001434">
    <property type="entry name" value="CGS"/>
    <property type="match status" value="1"/>
</dbReference>
<dbReference type="OrthoDB" id="9780685at2"/>
<reference evidence="10 11" key="1">
    <citation type="journal article" date="2008" name="J. Bacteriol.">
        <title>The genome of Heliobacterium modesticaldum, a phototrophic representative of the Firmicutes containing the simplest photosynthetic apparatus.</title>
        <authorList>
            <person name="Sattley W.M."/>
            <person name="Madigan M.T."/>
            <person name="Swingley W.D."/>
            <person name="Cheung P.C."/>
            <person name="Clocksin K.M."/>
            <person name="Conrad A.L."/>
            <person name="Dejesa L.C."/>
            <person name="Honchak B.M."/>
            <person name="Jung D.O."/>
            <person name="Karbach L.E."/>
            <person name="Kurdoglu A."/>
            <person name="Lahiri S."/>
            <person name="Mastrian S.D."/>
            <person name="Page L.E."/>
            <person name="Taylor H.L."/>
            <person name="Wang Z.T."/>
            <person name="Raymond J."/>
            <person name="Chen M."/>
            <person name="Blankenship R.E."/>
            <person name="Touchman J.W."/>
        </authorList>
    </citation>
    <scope>NUCLEOTIDE SEQUENCE [LARGE SCALE GENOMIC DNA]</scope>
    <source>
        <strain evidence="11">ATCC 51547 / Ice1</strain>
    </source>
</reference>
<dbReference type="GO" id="GO:0009086">
    <property type="term" value="P:methionine biosynthetic process"/>
    <property type="evidence" value="ECO:0007669"/>
    <property type="project" value="UniProtKB-KW"/>
</dbReference>
<protein>
    <recommendedName>
        <fullName evidence="3">cysteine-S-conjugate beta-lyase</fullName>
        <ecNumber evidence="3">4.4.1.13</ecNumber>
    </recommendedName>
</protein>
<dbReference type="FunFam" id="3.90.1150.10:FF:000033">
    <property type="entry name" value="Cystathionine gamma-synthase"/>
    <property type="match status" value="1"/>
</dbReference>
<evidence type="ECO:0000313" key="11">
    <source>
        <dbReference type="Proteomes" id="UP000008550"/>
    </source>
</evidence>
<evidence type="ECO:0000256" key="4">
    <source>
        <dbReference type="ARBA" id="ARBA00022605"/>
    </source>
</evidence>
<evidence type="ECO:0000256" key="7">
    <source>
        <dbReference type="ARBA" id="ARBA00023239"/>
    </source>
</evidence>